<dbReference type="Gene3D" id="1.10.3760.10">
    <property type="entry name" value="PgpA-like"/>
    <property type="match status" value="1"/>
</dbReference>
<gene>
    <name evidence="2" type="ORF">SDC9_03664</name>
</gene>
<sequence>MKNSKSKFKTKRRTSEIFNDITLYSDYDYFYMENPNYFLTFSDVADHENQINNGIDIIKNIIILSPNYDIKNNFETSIKHFENEKKIESNLNDYGNYNTYIAQQFPIDPFINENNDETKNKKNDIIPNNNINYFLEKTDKISIINFINSNLNLIKISDNLQVAKVKRDSNSIELNLSQIIYIDESLNLKELIQLYKIAVETKIKYFDYLKLPEHIQDALNNNESLILACKSPINFKKGKKQNLMKLINENDKQKEISTNENLENLENIKKELVNSMVKSCSLSLEKTNLSFGILDYILAEGITIDLLLDAGMELCVGIDETPERIKELRLRLKNQILKSLEDINVIALLISAIRCEEDFKTNRVREVDVSDDPAYLYTDEVLGIAIANQIAGTKATFNFKRYDEEKPGILSKLGPMVDDIFAGLIAGCMSKIFEEEY</sequence>
<name>A0A644SU42_9ZZZZ</name>
<protein>
    <recommendedName>
        <fullName evidence="1">YutG/PgpA domain-containing protein</fullName>
    </recommendedName>
</protein>
<proteinExistence type="predicted"/>
<dbReference type="InterPro" id="IPR007686">
    <property type="entry name" value="YutG/PgpA"/>
</dbReference>
<dbReference type="SUPFAM" id="SSF101307">
    <property type="entry name" value="YutG-like"/>
    <property type="match status" value="1"/>
</dbReference>
<dbReference type="EMBL" id="VSSQ01000006">
    <property type="protein sequence ID" value="MPL58133.1"/>
    <property type="molecule type" value="Genomic_DNA"/>
</dbReference>
<organism evidence="2">
    <name type="scientific">bioreactor metagenome</name>
    <dbReference type="NCBI Taxonomy" id="1076179"/>
    <lineage>
        <taxon>unclassified sequences</taxon>
        <taxon>metagenomes</taxon>
        <taxon>ecological metagenomes</taxon>
    </lineage>
</organism>
<reference evidence="2" key="1">
    <citation type="submission" date="2019-08" db="EMBL/GenBank/DDBJ databases">
        <authorList>
            <person name="Kucharzyk K."/>
            <person name="Murdoch R.W."/>
            <person name="Higgins S."/>
            <person name="Loffler F."/>
        </authorList>
    </citation>
    <scope>NUCLEOTIDE SEQUENCE</scope>
</reference>
<dbReference type="AlphaFoldDB" id="A0A644SU42"/>
<dbReference type="GO" id="GO:0006629">
    <property type="term" value="P:lipid metabolic process"/>
    <property type="evidence" value="ECO:0007669"/>
    <property type="project" value="InterPro"/>
</dbReference>
<evidence type="ECO:0000313" key="2">
    <source>
        <dbReference type="EMBL" id="MPL58133.1"/>
    </source>
</evidence>
<comment type="caution">
    <text evidence="2">The sequence shown here is derived from an EMBL/GenBank/DDBJ whole genome shotgun (WGS) entry which is preliminary data.</text>
</comment>
<feature type="domain" description="YutG/PgpA" evidence="1">
    <location>
        <begin position="339"/>
        <end position="432"/>
    </location>
</feature>
<evidence type="ECO:0000259" key="1">
    <source>
        <dbReference type="Pfam" id="PF04608"/>
    </source>
</evidence>
<dbReference type="CDD" id="cd06971">
    <property type="entry name" value="PgpA"/>
    <property type="match status" value="1"/>
</dbReference>
<dbReference type="GO" id="GO:0008962">
    <property type="term" value="F:phosphatidylglycerophosphatase activity"/>
    <property type="evidence" value="ECO:0007669"/>
    <property type="project" value="InterPro"/>
</dbReference>
<dbReference type="InterPro" id="IPR036681">
    <property type="entry name" value="PgpA-like_sf"/>
</dbReference>
<dbReference type="Pfam" id="PF04608">
    <property type="entry name" value="PgpA"/>
    <property type="match status" value="1"/>
</dbReference>
<accession>A0A644SU42</accession>